<feature type="domain" description="ZZ-type" evidence="7">
    <location>
        <begin position="523"/>
        <end position="577"/>
    </location>
</feature>
<dbReference type="Proteomes" id="UP000233469">
    <property type="component" value="Unassembled WGS sequence"/>
</dbReference>
<evidence type="ECO:0000256" key="3">
    <source>
        <dbReference type="ARBA" id="ARBA00022833"/>
    </source>
</evidence>
<evidence type="ECO:0000256" key="5">
    <source>
        <dbReference type="SAM" id="Phobius"/>
    </source>
</evidence>
<dbReference type="InterPro" id="IPR050158">
    <property type="entry name" value="Ubiquitin_ubiquitin-like"/>
</dbReference>
<dbReference type="Gene3D" id="3.30.60.90">
    <property type="match status" value="1"/>
</dbReference>
<evidence type="ECO:0000256" key="4">
    <source>
        <dbReference type="PROSITE-ProRule" id="PRU00228"/>
    </source>
</evidence>
<dbReference type="InterPro" id="IPR000643">
    <property type="entry name" value="Iodothyronine_deiodinase"/>
</dbReference>
<sequence>MRFTTVLDSVPIFPIRLKCPSGSVYVVNVTAQTTGEILLRNFQARMYNHNHHKLIYLEKDIQFVDTLEMLGIKEGDLVEAIYSDCENSSVKLPSLSITPRSSMTIYVESMTEKTIELKFCRKRLSGSETLSYYNIQKWSTLYLEFKAKIYVKTKRTGEEIILNVVTSDTISQIKQNIQDRKGIPLNHQRLILLTDNCMTSTPYLEVEIIDTIDQIKQKIQDKEGILPVLQVLTFAGMQLYEDYNLSYYNIREESILQLEIKSVIHVVITKTRKTLELKADTSDTVKQIKQKIQSEENIPLDQQYLIFDGRQLYNAHTLSYYNIKKGSTLNLECKLITIYVKIFNGETIDLEVEVFDTIGQVKQKVRDKEGTPIANQQLIFFNKTLNNWETLLHYGITEGSTLSLTIIRQYKAYKREIFVKTLTGKTVILDFDSSDTIDMIKSKVEKKEGIPPDQQRIIFAGKQLEDGKTLSDCNIQEESTLHLVLRLRGGMFQETSGRKEFDALPSLTQYMQTIEERLQDGVHAGIACNYCGKSEWKGARYKCSECPDYDLCFECIAISNLLHNVQHHFLKEDLLTLLREEEKRRFSPKIQKRYYEVGSDPTFGKDWMDVTDQMQHELVREFGYSDEAVQLLRRAPQLYPDDPEFNKTQVYVRNNIANIENLTEGMMAPDCSLVPLKSFTFNDDTKSPTIISLRSLCQPGRPIVLLGGSYTCPLFRYISHVLNDIYNRYNTQIDFYMIQIREAHASDVWPIGSFEQLPLIKSECSNLILTKTSTVTLTIYLTSVTTSTVIMSSLPDLKSGKPLIENPTPTSLHKVDNNNKPKLFNIAIIVGSLLTGCIINAVGFLMYWWYKKKFGFMVELYLCVVVMVIMMVAMCVEEILFEFMNRIYTTA</sequence>
<keyword evidence="5" id="KW-0812">Transmembrane</keyword>
<dbReference type="PRINTS" id="PR00348">
    <property type="entry name" value="UBIQUITIN"/>
</dbReference>
<keyword evidence="1" id="KW-0479">Metal-binding</keyword>
<dbReference type="PROSITE" id="PS01357">
    <property type="entry name" value="ZF_ZZ_1"/>
    <property type="match status" value="1"/>
</dbReference>
<dbReference type="VEuPathDB" id="FungiDB:RhiirA1_423073"/>
<dbReference type="FunFam" id="3.10.20.90:FF:000160">
    <property type="entry name" value="Polyubiquitin-C"/>
    <property type="match status" value="1"/>
</dbReference>
<dbReference type="GO" id="GO:0008270">
    <property type="term" value="F:zinc ion binding"/>
    <property type="evidence" value="ECO:0007669"/>
    <property type="project" value="UniProtKB-KW"/>
</dbReference>
<feature type="domain" description="Ubiquitin-like" evidence="6">
    <location>
        <begin position="256"/>
        <end position="331"/>
    </location>
</feature>
<name>A0A2N1NEN6_9GLOM</name>
<dbReference type="Gene3D" id="3.40.30.10">
    <property type="entry name" value="Glutaredoxin"/>
    <property type="match status" value="1"/>
</dbReference>
<keyword evidence="5" id="KW-0472">Membrane</keyword>
<feature type="domain" description="Ubiquitin-like" evidence="6">
    <location>
        <begin position="147"/>
        <end position="192"/>
    </location>
</feature>
<feature type="domain" description="Ubiquitin-like" evidence="6">
    <location>
        <begin position="204"/>
        <end position="261"/>
    </location>
</feature>
<dbReference type="InterPro" id="IPR043145">
    <property type="entry name" value="Znf_ZZ_sf"/>
</dbReference>
<dbReference type="CDD" id="cd02249">
    <property type="entry name" value="ZZ"/>
    <property type="match status" value="1"/>
</dbReference>
<dbReference type="PROSITE" id="PS50135">
    <property type="entry name" value="ZF_ZZ_2"/>
    <property type="match status" value="1"/>
</dbReference>
<dbReference type="VEuPathDB" id="FungiDB:FUN_012767"/>
<dbReference type="InterPro" id="IPR019954">
    <property type="entry name" value="Ubiquitin_CS"/>
</dbReference>
<evidence type="ECO:0000256" key="1">
    <source>
        <dbReference type="ARBA" id="ARBA00022723"/>
    </source>
</evidence>
<dbReference type="InterPro" id="IPR000433">
    <property type="entry name" value="Znf_ZZ"/>
</dbReference>
<dbReference type="Pfam" id="PF00569">
    <property type="entry name" value="ZZ"/>
    <property type="match status" value="1"/>
</dbReference>
<evidence type="ECO:0000313" key="9">
    <source>
        <dbReference type="Proteomes" id="UP000233469"/>
    </source>
</evidence>
<dbReference type="PROSITE" id="PS00299">
    <property type="entry name" value="UBIQUITIN_1"/>
    <property type="match status" value="1"/>
</dbReference>
<reference evidence="8 9" key="2">
    <citation type="submission" date="2017-10" db="EMBL/GenBank/DDBJ databases">
        <title>Extensive intraspecific genome diversity in a model arbuscular mycorrhizal fungus.</title>
        <authorList>
            <person name="Chen E.C.H."/>
            <person name="Morin E."/>
            <person name="Baudet D."/>
            <person name="Noel J."/>
            <person name="Ndikumana S."/>
            <person name="Charron P."/>
            <person name="St-Onge C."/>
            <person name="Giorgi J."/>
            <person name="Grigoriev I.V."/>
            <person name="Roux C."/>
            <person name="Martin F.M."/>
            <person name="Corradi N."/>
        </authorList>
    </citation>
    <scope>NUCLEOTIDE SEQUENCE [LARGE SCALE GENOMIC DNA]</scope>
    <source>
        <strain evidence="8 9">C2</strain>
    </source>
</reference>
<dbReference type="Pfam" id="PF00240">
    <property type="entry name" value="ubiquitin"/>
    <property type="match status" value="5"/>
</dbReference>
<dbReference type="PROSITE" id="PS50053">
    <property type="entry name" value="UBIQUITIN_2"/>
    <property type="match status" value="5"/>
</dbReference>
<organism evidence="8 9">
    <name type="scientific">Rhizophagus irregularis</name>
    <dbReference type="NCBI Taxonomy" id="588596"/>
    <lineage>
        <taxon>Eukaryota</taxon>
        <taxon>Fungi</taxon>
        <taxon>Fungi incertae sedis</taxon>
        <taxon>Mucoromycota</taxon>
        <taxon>Glomeromycotina</taxon>
        <taxon>Glomeromycetes</taxon>
        <taxon>Glomerales</taxon>
        <taxon>Glomeraceae</taxon>
        <taxon>Rhizophagus</taxon>
    </lineage>
</organism>
<dbReference type="SMART" id="SM00213">
    <property type="entry name" value="UBQ"/>
    <property type="match status" value="5"/>
</dbReference>
<keyword evidence="2 4" id="KW-0863">Zinc-finger</keyword>
<dbReference type="Gene3D" id="3.10.20.90">
    <property type="entry name" value="Phosphatidylinositol 3-kinase Catalytic Subunit, Chain A, domain 1"/>
    <property type="match status" value="5"/>
</dbReference>
<comment type="caution">
    <text evidence="8">The sequence shown here is derived from an EMBL/GenBank/DDBJ whole genome shotgun (WGS) entry which is preliminary data.</text>
</comment>
<dbReference type="Pfam" id="PF00837">
    <property type="entry name" value="T4_deiodinase"/>
    <property type="match status" value="1"/>
</dbReference>
<evidence type="ECO:0000256" key="2">
    <source>
        <dbReference type="ARBA" id="ARBA00022771"/>
    </source>
</evidence>
<feature type="transmembrane region" description="Helical" evidence="5">
    <location>
        <begin position="823"/>
        <end position="850"/>
    </location>
</feature>
<dbReference type="InterPro" id="IPR029071">
    <property type="entry name" value="Ubiquitin-like_domsf"/>
</dbReference>
<reference evidence="8 9" key="1">
    <citation type="submission" date="2016-04" db="EMBL/GenBank/DDBJ databases">
        <title>Genome analyses suggest a sexual origin of heterokaryosis in a supposedly ancient asexual fungus.</title>
        <authorList>
            <person name="Ropars J."/>
            <person name="Sedzielewska K."/>
            <person name="Noel J."/>
            <person name="Charron P."/>
            <person name="Farinelli L."/>
            <person name="Marton T."/>
            <person name="Kruger M."/>
            <person name="Pelin A."/>
            <person name="Brachmann A."/>
            <person name="Corradi N."/>
        </authorList>
    </citation>
    <scope>NUCLEOTIDE SEQUENCE [LARGE SCALE GENOMIC DNA]</scope>
    <source>
        <strain evidence="8 9">C2</strain>
    </source>
</reference>
<dbReference type="InterPro" id="IPR019956">
    <property type="entry name" value="Ubiquitin_dom"/>
</dbReference>
<dbReference type="GO" id="GO:0004800">
    <property type="term" value="F:thyroxine 5'-deiodinase activity"/>
    <property type="evidence" value="ECO:0007669"/>
    <property type="project" value="InterPro"/>
</dbReference>
<dbReference type="SMART" id="SM00291">
    <property type="entry name" value="ZnF_ZZ"/>
    <property type="match status" value="1"/>
</dbReference>
<protein>
    <submittedName>
        <fullName evidence="8">Ubiquitin-domain-containing protein</fullName>
    </submittedName>
</protein>
<dbReference type="EMBL" id="LLXL01000446">
    <property type="protein sequence ID" value="PKK72310.1"/>
    <property type="molecule type" value="Genomic_DNA"/>
</dbReference>
<proteinExistence type="predicted"/>
<dbReference type="InterPro" id="IPR000626">
    <property type="entry name" value="Ubiquitin-like_dom"/>
</dbReference>
<dbReference type="VEuPathDB" id="FungiDB:RhiirFUN_012324"/>
<keyword evidence="3" id="KW-0862">Zinc</keyword>
<gene>
    <name evidence="8" type="ORF">RhiirC2_848499</name>
</gene>
<evidence type="ECO:0000259" key="6">
    <source>
        <dbReference type="PROSITE" id="PS50053"/>
    </source>
</evidence>
<dbReference type="SUPFAM" id="SSF57850">
    <property type="entry name" value="RING/U-box"/>
    <property type="match status" value="1"/>
</dbReference>
<dbReference type="AlphaFoldDB" id="A0A2N1NEN6"/>
<dbReference type="SUPFAM" id="SSF54236">
    <property type="entry name" value="Ubiquitin-like"/>
    <property type="match status" value="5"/>
</dbReference>
<dbReference type="VEuPathDB" id="FungiDB:RhiirFUN_011511"/>
<accession>A0A2N1NEN6</accession>
<evidence type="ECO:0000313" key="8">
    <source>
        <dbReference type="EMBL" id="PKK72310.1"/>
    </source>
</evidence>
<keyword evidence="5" id="KW-1133">Transmembrane helix</keyword>
<feature type="domain" description="Ubiquitin-like" evidence="6">
    <location>
        <begin position="336"/>
        <end position="406"/>
    </location>
</feature>
<feature type="transmembrane region" description="Helical" evidence="5">
    <location>
        <begin position="856"/>
        <end position="876"/>
    </location>
</feature>
<evidence type="ECO:0000259" key="7">
    <source>
        <dbReference type="PROSITE" id="PS50135"/>
    </source>
</evidence>
<dbReference type="PANTHER" id="PTHR10666">
    <property type="entry name" value="UBIQUITIN"/>
    <property type="match status" value="1"/>
</dbReference>
<dbReference type="VEuPathDB" id="FungiDB:RhiirA1_537962"/>
<feature type="domain" description="Ubiquitin-like" evidence="6">
    <location>
        <begin position="415"/>
        <end position="490"/>
    </location>
</feature>
<dbReference type="CDD" id="cd17039">
    <property type="entry name" value="Ubl_ubiquitin_like"/>
    <property type="match status" value="1"/>
</dbReference>